<dbReference type="Pfam" id="PF00703">
    <property type="entry name" value="Glyco_hydro_2"/>
    <property type="match status" value="1"/>
</dbReference>
<evidence type="ECO:0000256" key="2">
    <source>
        <dbReference type="ARBA" id="ARBA00022801"/>
    </source>
</evidence>
<keyword evidence="4" id="KW-0732">Signal</keyword>
<evidence type="ECO:0000256" key="3">
    <source>
        <dbReference type="ARBA" id="ARBA00023295"/>
    </source>
</evidence>
<keyword evidence="2" id="KW-0378">Hydrolase</keyword>
<proteinExistence type="inferred from homology"/>
<dbReference type="Gene3D" id="3.20.20.80">
    <property type="entry name" value="Glycosidases"/>
    <property type="match status" value="1"/>
</dbReference>
<dbReference type="RefSeq" id="WP_189569334.1">
    <property type="nucleotide sequence ID" value="NZ_BMXI01000005.1"/>
</dbReference>
<dbReference type="InterPro" id="IPR017853">
    <property type="entry name" value="GH"/>
</dbReference>
<gene>
    <name evidence="6" type="ORF">GCM10007100_15690</name>
</gene>
<dbReference type="Pfam" id="PF22666">
    <property type="entry name" value="Glyco_hydro_2_N2"/>
    <property type="match status" value="1"/>
</dbReference>
<evidence type="ECO:0000313" key="6">
    <source>
        <dbReference type="EMBL" id="GHC50422.1"/>
    </source>
</evidence>
<dbReference type="Pfam" id="PF02836">
    <property type="entry name" value="Glyco_hydro_2_C"/>
    <property type="match status" value="1"/>
</dbReference>
<dbReference type="InterPro" id="IPR026876">
    <property type="entry name" value="Fn3_assoc_repeat"/>
</dbReference>
<dbReference type="InterPro" id="IPR051913">
    <property type="entry name" value="GH2_Domain-Containing"/>
</dbReference>
<dbReference type="InterPro" id="IPR005084">
    <property type="entry name" value="CBM6"/>
</dbReference>
<dbReference type="InterPro" id="IPR006102">
    <property type="entry name" value="Ig-like_GH2"/>
</dbReference>
<accession>A0A918TLK6</accession>
<evidence type="ECO:0000256" key="1">
    <source>
        <dbReference type="ARBA" id="ARBA00007401"/>
    </source>
</evidence>
<dbReference type="SUPFAM" id="SSF49785">
    <property type="entry name" value="Galactose-binding domain-like"/>
    <property type="match status" value="2"/>
</dbReference>
<reference evidence="6" key="1">
    <citation type="journal article" date="2014" name="Int. J. Syst. Evol. Microbiol.">
        <title>Complete genome sequence of Corynebacterium casei LMG S-19264T (=DSM 44701T), isolated from a smear-ripened cheese.</title>
        <authorList>
            <consortium name="US DOE Joint Genome Institute (JGI-PGF)"/>
            <person name="Walter F."/>
            <person name="Albersmeier A."/>
            <person name="Kalinowski J."/>
            <person name="Ruckert C."/>
        </authorList>
    </citation>
    <scope>NUCLEOTIDE SEQUENCE</scope>
    <source>
        <strain evidence="6">KCTC 12988</strain>
    </source>
</reference>
<dbReference type="InterPro" id="IPR032311">
    <property type="entry name" value="DUF4982"/>
</dbReference>
<dbReference type="PROSITE" id="PS00608">
    <property type="entry name" value="GLYCOSYL_HYDROL_F2_2"/>
    <property type="match status" value="1"/>
</dbReference>
<dbReference type="InterPro" id="IPR013783">
    <property type="entry name" value="Ig-like_fold"/>
</dbReference>
<dbReference type="InterPro" id="IPR036156">
    <property type="entry name" value="Beta-gal/glucu_dom_sf"/>
</dbReference>
<evidence type="ECO:0000313" key="7">
    <source>
        <dbReference type="Proteomes" id="UP000644507"/>
    </source>
</evidence>
<dbReference type="InterPro" id="IPR006101">
    <property type="entry name" value="Glyco_hydro_2"/>
</dbReference>
<dbReference type="InterPro" id="IPR023232">
    <property type="entry name" value="Glyco_hydro_2_AS"/>
</dbReference>
<dbReference type="GO" id="GO:0004553">
    <property type="term" value="F:hydrolase activity, hydrolyzing O-glycosyl compounds"/>
    <property type="evidence" value="ECO:0007669"/>
    <property type="project" value="InterPro"/>
</dbReference>
<dbReference type="Pfam" id="PF13287">
    <property type="entry name" value="Fn3_assoc"/>
    <property type="match status" value="1"/>
</dbReference>
<evidence type="ECO:0000259" key="5">
    <source>
        <dbReference type="PROSITE" id="PS51175"/>
    </source>
</evidence>
<name>A0A918TLK6_9BACT</name>
<dbReference type="AlphaFoldDB" id="A0A918TLK6"/>
<comment type="similarity">
    <text evidence="1">Belongs to the glycosyl hydrolase 2 family.</text>
</comment>
<keyword evidence="3" id="KW-0326">Glycosidase</keyword>
<dbReference type="Proteomes" id="UP000644507">
    <property type="component" value="Unassembled WGS sequence"/>
</dbReference>
<dbReference type="Gene3D" id="2.60.120.260">
    <property type="entry name" value="Galactose-binding domain-like"/>
    <property type="match status" value="2"/>
</dbReference>
<dbReference type="EMBL" id="BMXI01000005">
    <property type="protein sequence ID" value="GHC50422.1"/>
    <property type="molecule type" value="Genomic_DNA"/>
</dbReference>
<dbReference type="PANTHER" id="PTHR42732:SF1">
    <property type="entry name" value="BETA-MANNOSIDASE"/>
    <property type="match status" value="1"/>
</dbReference>
<dbReference type="PANTHER" id="PTHR42732">
    <property type="entry name" value="BETA-GALACTOSIDASE"/>
    <property type="match status" value="1"/>
</dbReference>
<feature type="signal peptide" evidence="4">
    <location>
        <begin position="1"/>
        <end position="20"/>
    </location>
</feature>
<evidence type="ECO:0000256" key="4">
    <source>
        <dbReference type="SAM" id="SignalP"/>
    </source>
</evidence>
<dbReference type="InterPro" id="IPR054593">
    <property type="entry name" value="Beta-mannosidase-like_N2"/>
</dbReference>
<dbReference type="SUPFAM" id="SSF49303">
    <property type="entry name" value="beta-Galactosidase/glucuronidase domain"/>
    <property type="match status" value="1"/>
</dbReference>
<dbReference type="PRINTS" id="PR00132">
    <property type="entry name" value="GLHYDRLASE2"/>
</dbReference>
<dbReference type="InterPro" id="IPR008979">
    <property type="entry name" value="Galactose-bd-like_sf"/>
</dbReference>
<feature type="chain" id="PRO_5037828463" description="CBM6 domain-containing protein" evidence="4">
    <location>
        <begin position="21"/>
        <end position="996"/>
    </location>
</feature>
<feature type="domain" description="CBM6" evidence="5">
    <location>
        <begin position="872"/>
        <end position="996"/>
    </location>
</feature>
<sequence length="996" mass="111310">MKPISLTLILTIFLSFLVQARETFQLDDHWTFAPVESVTGKAPSEGFRPVQIPHDWSWEAGPQKGGAQADKGGYRIGGVGWYRCGFTLPESFSQQRVVIQFDGVYRNATVFLNGHELGSRPYGFISFEYEVTPFLKDGENLLEVRVDCSKEPSTRWYHPCGIYAPVRLEASHPGARLVEDEVFITTPEITAEFATVNLALERTGEVGDSCLIEILDDSGALVASNEASGALKFSTSLRVKNPSLWSPDSPTLYTARVSLLDDGKKLDELEIPFGIRSIRWDAATGFHLNGEVTKLKGVCEHLTGGPVGGAWPEPLLEWKLRLLKTMGCNAIRTAHNPQIPAFYDLCDRLGILVMNEAFDGWKRKAPQDYGALDFDKWWREDLSAFIRRDRNHPCVVVWSVGNETGGPVAKQLVEVCHQLDPTRPVTSGHSGSNFMDVYGVNGHSESQKFFKEKRPDKPFVATEAPHTWQVRGFYKSKTWYRDGFPNKRQQPFETPDLTEDEIFSNAFLAPDDMANGKQIFNSSYDNGLVRINARQNWEKMRDLPWYSGHFRWTGFDYPGEAGYVHGGWPFHSFAGGALDLGGFKKDLYYFYQSQWTSKPMVHILPHWTHPGMKPETQVPIHVYSNADEIELFHNGQSLGAQKPGLKWDEMQCEWMVPWIPGELIAVARNEGREVARHEHHTSGAPRALQIEHESLGKGFHILTLSSVDEEGHFYPYGENSIFTSSGSGVRILSFENGHLADTDKPVAANRRAFMGKARLFLEGEGEPITVGAILGERRQLTSEQVAIDVLRVEPTGEVLESSFAIHYTSDGSQPTTASPRYHAPFPVPSSCVVKAVAYLDGEPVLKMEESFGSDFGLHWYDASEVANNQSATALQAESAKFSQARVSSYGKGFNGKGYLDFGGREGKVEFYQENDGPAGQAILEIRYALADPKRTRPVDVIVNGKTVSSRAFPRTESWSNDWRTIEIPCEIRNGANTILLKSKGQSAPNIDQIEFR</sequence>
<keyword evidence="7" id="KW-1185">Reference proteome</keyword>
<dbReference type="GO" id="GO:0030246">
    <property type="term" value="F:carbohydrate binding"/>
    <property type="evidence" value="ECO:0007669"/>
    <property type="project" value="InterPro"/>
</dbReference>
<dbReference type="Pfam" id="PF16355">
    <property type="entry name" value="DUF4982"/>
    <property type="match status" value="1"/>
</dbReference>
<protein>
    <recommendedName>
        <fullName evidence="5">CBM6 domain-containing protein</fullName>
    </recommendedName>
</protein>
<dbReference type="InterPro" id="IPR006103">
    <property type="entry name" value="Glyco_hydro_2_cat"/>
</dbReference>
<dbReference type="Gene3D" id="2.60.40.10">
    <property type="entry name" value="Immunoglobulins"/>
    <property type="match status" value="3"/>
</dbReference>
<reference evidence="6" key="2">
    <citation type="submission" date="2020-09" db="EMBL/GenBank/DDBJ databases">
        <authorList>
            <person name="Sun Q."/>
            <person name="Kim S."/>
        </authorList>
    </citation>
    <scope>NUCLEOTIDE SEQUENCE</scope>
    <source>
        <strain evidence="6">KCTC 12988</strain>
    </source>
</reference>
<dbReference type="GO" id="GO:0005975">
    <property type="term" value="P:carbohydrate metabolic process"/>
    <property type="evidence" value="ECO:0007669"/>
    <property type="project" value="InterPro"/>
</dbReference>
<organism evidence="6 7">
    <name type="scientific">Roseibacillus persicicus</name>
    <dbReference type="NCBI Taxonomy" id="454148"/>
    <lineage>
        <taxon>Bacteria</taxon>
        <taxon>Pseudomonadati</taxon>
        <taxon>Verrucomicrobiota</taxon>
        <taxon>Verrucomicrobiia</taxon>
        <taxon>Verrucomicrobiales</taxon>
        <taxon>Verrucomicrobiaceae</taxon>
        <taxon>Roseibacillus</taxon>
    </lineage>
</organism>
<dbReference type="SUPFAM" id="SSF51445">
    <property type="entry name" value="(Trans)glycosidases"/>
    <property type="match status" value="1"/>
</dbReference>
<dbReference type="PROSITE" id="PS51175">
    <property type="entry name" value="CBM6"/>
    <property type="match status" value="1"/>
</dbReference>
<comment type="caution">
    <text evidence="6">The sequence shown here is derived from an EMBL/GenBank/DDBJ whole genome shotgun (WGS) entry which is preliminary data.</text>
</comment>